<evidence type="ECO:0000256" key="1">
    <source>
        <dbReference type="SAM" id="Phobius"/>
    </source>
</evidence>
<name>A0A443I6U2_BYSSP</name>
<gene>
    <name evidence="2" type="ORF">C8Q69DRAFT_452088</name>
</gene>
<dbReference type="VEuPathDB" id="FungiDB:C8Q69DRAFT_452088"/>
<evidence type="ECO:0000313" key="2">
    <source>
        <dbReference type="EMBL" id="RWQ99695.1"/>
    </source>
</evidence>
<keyword evidence="1" id="KW-1133">Transmembrane helix</keyword>
<dbReference type="RefSeq" id="XP_028489340.1">
    <property type="nucleotide sequence ID" value="XM_028629543.1"/>
</dbReference>
<keyword evidence="3" id="KW-1185">Reference proteome</keyword>
<evidence type="ECO:0000313" key="3">
    <source>
        <dbReference type="Proteomes" id="UP000283841"/>
    </source>
</evidence>
<feature type="transmembrane region" description="Helical" evidence="1">
    <location>
        <begin position="12"/>
        <end position="35"/>
    </location>
</feature>
<keyword evidence="1" id="KW-0472">Membrane</keyword>
<sequence>MNTTLQRQARFISPPLTITVLLVLDRVICICMYVCAERRTLLRVKDRVGIAVPRLCKDFTVLLSEGMLDWLSNQSGQYRSMSLCGFPGSGERSDQQYKINCEWPVGARLGICGWPE</sequence>
<reference evidence="2 3" key="1">
    <citation type="journal article" date="2018" name="Front. Microbiol.">
        <title>Genomic and genetic insights into a cosmopolitan fungus, Paecilomyces variotii (Eurotiales).</title>
        <authorList>
            <person name="Urquhart A.S."/>
            <person name="Mondo S.J."/>
            <person name="Makela M.R."/>
            <person name="Hane J.K."/>
            <person name="Wiebenga A."/>
            <person name="He G."/>
            <person name="Mihaltcheva S."/>
            <person name="Pangilinan J."/>
            <person name="Lipzen A."/>
            <person name="Barry K."/>
            <person name="de Vries R.P."/>
            <person name="Grigoriev I.V."/>
            <person name="Idnurm A."/>
        </authorList>
    </citation>
    <scope>NUCLEOTIDE SEQUENCE [LARGE SCALE GENOMIC DNA]</scope>
    <source>
        <strain evidence="2 3">CBS 101075</strain>
    </source>
</reference>
<protein>
    <submittedName>
        <fullName evidence="2">Uncharacterized protein</fullName>
    </submittedName>
</protein>
<organism evidence="2 3">
    <name type="scientific">Byssochlamys spectabilis</name>
    <name type="common">Paecilomyces variotii</name>
    <dbReference type="NCBI Taxonomy" id="264951"/>
    <lineage>
        <taxon>Eukaryota</taxon>
        <taxon>Fungi</taxon>
        <taxon>Dikarya</taxon>
        <taxon>Ascomycota</taxon>
        <taxon>Pezizomycotina</taxon>
        <taxon>Eurotiomycetes</taxon>
        <taxon>Eurotiomycetidae</taxon>
        <taxon>Eurotiales</taxon>
        <taxon>Thermoascaceae</taxon>
        <taxon>Paecilomyces</taxon>
    </lineage>
</organism>
<accession>A0A443I6U2</accession>
<keyword evidence="1" id="KW-0812">Transmembrane</keyword>
<dbReference type="GeneID" id="39598820"/>
<dbReference type="Proteomes" id="UP000283841">
    <property type="component" value="Unassembled WGS sequence"/>
</dbReference>
<proteinExistence type="predicted"/>
<dbReference type="EMBL" id="RCNU01000001">
    <property type="protein sequence ID" value="RWQ99695.1"/>
    <property type="molecule type" value="Genomic_DNA"/>
</dbReference>
<dbReference type="AlphaFoldDB" id="A0A443I6U2"/>
<comment type="caution">
    <text evidence="2">The sequence shown here is derived from an EMBL/GenBank/DDBJ whole genome shotgun (WGS) entry which is preliminary data.</text>
</comment>